<dbReference type="InterPro" id="IPR022751">
    <property type="entry name" value="Alpha_mannosyltransferase"/>
</dbReference>
<evidence type="ECO:0000256" key="6">
    <source>
        <dbReference type="ARBA" id="ARBA00022968"/>
    </source>
</evidence>
<evidence type="ECO:0000256" key="4">
    <source>
        <dbReference type="ARBA" id="ARBA00022679"/>
    </source>
</evidence>
<dbReference type="STRING" id="559307.C5DZF8"/>
<dbReference type="PANTHER" id="PTHR31392">
    <property type="entry name" value="ALPHA-1,3-MANNOSYLTRANSFERASE MNN1-RELATED"/>
    <property type="match status" value="1"/>
</dbReference>
<evidence type="ECO:0000313" key="10">
    <source>
        <dbReference type="EMBL" id="CAR29242.1"/>
    </source>
</evidence>
<dbReference type="InterPro" id="IPR029044">
    <property type="entry name" value="Nucleotide-diphossugar_trans"/>
</dbReference>
<comment type="subcellular location">
    <subcellularLocation>
        <location evidence="1">Membrane</location>
        <topology evidence="1">Single-pass type II membrane protein</topology>
    </subcellularLocation>
</comment>
<evidence type="ECO:0000256" key="2">
    <source>
        <dbReference type="ARBA" id="ARBA00009105"/>
    </source>
</evidence>
<dbReference type="GO" id="GO:0006493">
    <property type="term" value="P:protein O-linked glycosylation"/>
    <property type="evidence" value="ECO:0007669"/>
    <property type="project" value="TreeGrafter"/>
</dbReference>
<dbReference type="KEGG" id="zro:ZYRO0G04048g"/>
<keyword evidence="7" id="KW-1133">Transmembrane helix</keyword>
<keyword evidence="5" id="KW-0812">Transmembrane</keyword>
<dbReference type="PANTHER" id="PTHR31392:SF1">
    <property type="entry name" value="ALPHA-1,3-MANNOSYLTRANSFERASE MNN1-RELATED"/>
    <property type="match status" value="1"/>
</dbReference>
<protein>
    <submittedName>
        <fullName evidence="10">ZYRO0G04048p</fullName>
    </submittedName>
</protein>
<evidence type="ECO:0000256" key="8">
    <source>
        <dbReference type="ARBA" id="ARBA00023136"/>
    </source>
</evidence>
<evidence type="ECO:0000256" key="7">
    <source>
        <dbReference type="ARBA" id="ARBA00022989"/>
    </source>
</evidence>
<reference evidence="10 11" key="1">
    <citation type="journal article" date="2009" name="Genome Res.">
        <title>Comparative genomics of protoploid Saccharomycetaceae.</title>
        <authorList>
            <consortium name="The Genolevures Consortium"/>
            <person name="Souciet J.-L."/>
            <person name="Dujon B."/>
            <person name="Gaillardin C."/>
            <person name="Johnston M."/>
            <person name="Baret P.V."/>
            <person name="Cliften P."/>
            <person name="Sherman D.J."/>
            <person name="Weissenbach J."/>
            <person name="Westhof E."/>
            <person name="Wincker P."/>
            <person name="Jubin C."/>
            <person name="Poulain J."/>
            <person name="Barbe V."/>
            <person name="Segurens B."/>
            <person name="Artiguenave F."/>
            <person name="Anthouard V."/>
            <person name="Vacherie B."/>
            <person name="Val M.-E."/>
            <person name="Fulton R.S."/>
            <person name="Minx P."/>
            <person name="Wilson R."/>
            <person name="Durrens P."/>
            <person name="Jean G."/>
            <person name="Marck C."/>
            <person name="Martin T."/>
            <person name="Nikolski M."/>
            <person name="Rolland T."/>
            <person name="Seret M.-L."/>
            <person name="Casaregola S."/>
            <person name="Despons L."/>
            <person name="Fairhead C."/>
            <person name="Fischer G."/>
            <person name="Lafontaine I."/>
            <person name="Leh V."/>
            <person name="Lemaire M."/>
            <person name="de Montigny J."/>
            <person name="Neuveglise C."/>
            <person name="Thierry A."/>
            <person name="Blanc-Lenfle I."/>
            <person name="Bleykasten C."/>
            <person name="Diffels J."/>
            <person name="Fritsch E."/>
            <person name="Frangeul L."/>
            <person name="Goeffon A."/>
            <person name="Jauniaux N."/>
            <person name="Kachouri-Lafond R."/>
            <person name="Payen C."/>
            <person name="Potier S."/>
            <person name="Pribylova L."/>
            <person name="Ozanne C."/>
            <person name="Richard G.-F."/>
            <person name="Sacerdot C."/>
            <person name="Straub M.-L."/>
            <person name="Talla E."/>
        </authorList>
    </citation>
    <scope>NUCLEOTIDE SEQUENCE [LARGE SCALE GENOMIC DNA]</scope>
    <source>
        <strain evidence="10 11">ATCC 2623 / CBS 732 / BCRC 21506 / NBRC 1130 / NCYC 568 / NRRL Y-229</strain>
    </source>
</reference>
<gene>
    <name evidence="10" type="ordered locus">ZYRO0G04048g</name>
</gene>
<sequence>MIKRFLHPRSLRRYAFLIIFVLIVYSITTASSRSQFKLETGLGPNVSGRRRANALSAFSWIDNRRKHTLELVNGSKNSRSPFDLLPWGKEDNKVSEAEQNLLVKLEDAPLDMKCRYMIDAIYVAHKGWNNQQMTKYHSSEEANDMLASLLGERVRLFDHCFISGGLKVKDVMNMDSLVSEDKLGSPEDFIERMFPFLQQGNLVWPKMYDLRRGKELKMPAVAQDTYANFWNNWIKLSKGKGIAATFNPTELTLFHRQLRVLSKLNNTLPIQVVTSGFEFTRAQVDQLSQYARDTDQEVTLIDCSTILIKEFTQNNVEKFVNKWLAALFNTFEEVLLLDVDTVPFVDVEEFFKEPQYRATGMALFKDRAMMDEHTYGYCLETLAGLEPSHEENKLMGTKLLFESTQKELPQTEAASVYRRFFHDGVLHHVDSGLVPVNKVKNFGGLLFSFMINLDTKIQGCVHGDKEFFWLGQLYAGKNYAIYPQDAGVIGLIEDKPMEALTQTSYTICGSQLAHTFYSLTKEAHQLVWTNGGLSTCKVPHGAEMDFQRLPDYFMARYGDVETTKQVYAAPLHIQAMIIPDSEKSTWLQLRECGDSAFCASAVEDTADGRNSVSTLIQFTPEEQDFLDSISFAWNGRTFTDG</sequence>
<dbReference type="SUPFAM" id="SSF53448">
    <property type="entry name" value="Nucleotide-diphospho-sugar transferases"/>
    <property type="match status" value="1"/>
</dbReference>
<keyword evidence="11" id="KW-1185">Reference proteome</keyword>
<keyword evidence="3" id="KW-0328">Glycosyltransferase</keyword>
<dbReference type="GO" id="GO:0000033">
    <property type="term" value="F:alpha-1,3-mannosyltransferase activity"/>
    <property type="evidence" value="ECO:0007669"/>
    <property type="project" value="TreeGrafter"/>
</dbReference>
<dbReference type="Pfam" id="PF11051">
    <property type="entry name" value="Mannosyl_trans3"/>
    <property type="match status" value="1"/>
</dbReference>
<proteinExistence type="inferred from homology"/>
<evidence type="ECO:0000256" key="3">
    <source>
        <dbReference type="ARBA" id="ARBA00022676"/>
    </source>
</evidence>
<comment type="similarity">
    <text evidence="2">Belongs to the MNN1/MNT family.</text>
</comment>
<dbReference type="GO" id="GO:0016020">
    <property type="term" value="C:membrane"/>
    <property type="evidence" value="ECO:0007669"/>
    <property type="project" value="UniProtKB-SubCell"/>
</dbReference>
<dbReference type="FunCoup" id="C5DZF8">
    <property type="interactions" value="28"/>
</dbReference>
<dbReference type="GO" id="GO:0005794">
    <property type="term" value="C:Golgi apparatus"/>
    <property type="evidence" value="ECO:0007669"/>
    <property type="project" value="TreeGrafter"/>
</dbReference>
<keyword evidence="8" id="KW-0472">Membrane</keyword>
<keyword evidence="6" id="KW-0735">Signal-anchor</keyword>
<evidence type="ECO:0000256" key="5">
    <source>
        <dbReference type="ARBA" id="ARBA00022692"/>
    </source>
</evidence>
<evidence type="ECO:0000256" key="1">
    <source>
        <dbReference type="ARBA" id="ARBA00004606"/>
    </source>
</evidence>
<name>C5DZF8_ZYGRC</name>
<organism evidence="10 11">
    <name type="scientific">Zygosaccharomyces rouxii (strain ATCC 2623 / CBS 732 / NBRC 1130 / NCYC 568 / NRRL Y-229)</name>
    <dbReference type="NCBI Taxonomy" id="559307"/>
    <lineage>
        <taxon>Eukaryota</taxon>
        <taxon>Fungi</taxon>
        <taxon>Dikarya</taxon>
        <taxon>Ascomycota</taxon>
        <taxon>Saccharomycotina</taxon>
        <taxon>Saccharomycetes</taxon>
        <taxon>Saccharomycetales</taxon>
        <taxon>Saccharomycetaceae</taxon>
        <taxon>Zygosaccharomyces</taxon>
    </lineage>
</organism>
<evidence type="ECO:0000256" key="9">
    <source>
        <dbReference type="ARBA" id="ARBA00023180"/>
    </source>
</evidence>
<evidence type="ECO:0000313" key="11">
    <source>
        <dbReference type="Proteomes" id="UP000008536"/>
    </source>
</evidence>
<dbReference type="EMBL" id="CU928179">
    <property type="protein sequence ID" value="CAR29242.1"/>
    <property type="molecule type" value="Genomic_DNA"/>
</dbReference>
<keyword evidence="4" id="KW-0808">Transferase</keyword>
<dbReference type="Proteomes" id="UP000008536">
    <property type="component" value="Chromosome G"/>
</dbReference>
<keyword evidence="9" id="KW-0325">Glycoprotein</keyword>
<accession>C5DZF8</accession>
<dbReference type="AlphaFoldDB" id="C5DZF8"/>
<dbReference type="InParanoid" id="C5DZF8"/>
<dbReference type="HOGENOM" id="CLU_015387_1_0_1"/>